<proteinExistence type="predicted"/>
<evidence type="ECO:0000256" key="1">
    <source>
        <dbReference type="SAM" id="Phobius"/>
    </source>
</evidence>
<evidence type="ECO:0000313" key="2">
    <source>
        <dbReference type="Ensembl" id="ENSAPOP00000017787.1"/>
    </source>
</evidence>
<evidence type="ECO:0000313" key="3">
    <source>
        <dbReference type="Proteomes" id="UP000257200"/>
    </source>
</evidence>
<keyword evidence="3" id="KW-1185">Reference proteome</keyword>
<protein>
    <submittedName>
        <fullName evidence="2">Uncharacterized protein</fullName>
    </submittedName>
</protein>
<keyword evidence="1" id="KW-0812">Transmembrane</keyword>
<feature type="transmembrane region" description="Helical" evidence="1">
    <location>
        <begin position="17"/>
        <end position="42"/>
    </location>
</feature>
<organism evidence="2 3">
    <name type="scientific">Acanthochromis polyacanthus</name>
    <name type="common">spiny chromis</name>
    <dbReference type="NCBI Taxonomy" id="80966"/>
    <lineage>
        <taxon>Eukaryota</taxon>
        <taxon>Metazoa</taxon>
        <taxon>Chordata</taxon>
        <taxon>Craniata</taxon>
        <taxon>Vertebrata</taxon>
        <taxon>Euteleostomi</taxon>
        <taxon>Actinopterygii</taxon>
        <taxon>Neopterygii</taxon>
        <taxon>Teleostei</taxon>
        <taxon>Neoteleostei</taxon>
        <taxon>Acanthomorphata</taxon>
        <taxon>Ovalentaria</taxon>
        <taxon>Pomacentridae</taxon>
        <taxon>Acanthochromis</taxon>
    </lineage>
</organism>
<dbReference type="Ensembl" id="ENSAPOT00000027184.1">
    <property type="protein sequence ID" value="ENSAPOP00000017787.1"/>
    <property type="gene ID" value="ENSAPOG00000021042.1"/>
</dbReference>
<reference evidence="2" key="2">
    <citation type="submission" date="2025-09" db="UniProtKB">
        <authorList>
            <consortium name="Ensembl"/>
        </authorList>
    </citation>
    <scope>IDENTIFICATION</scope>
</reference>
<keyword evidence="1" id="KW-0472">Membrane</keyword>
<dbReference type="InParanoid" id="A0A3Q1FQ61"/>
<name>A0A3Q1FQ61_9TELE</name>
<sequence length="97" mass="10911">MSCFVKNPDISISLSSFPPPCLLCLIFFFSGTVTLSQTLCLFKRHSRNMLSVLKQYNKAEPPRAVGLCSPFPSVNTHFHKLEDSLKSLHFLVSFLCT</sequence>
<accession>A0A3Q1FQ61</accession>
<dbReference type="AlphaFoldDB" id="A0A3Q1FQ61"/>
<keyword evidence="1" id="KW-1133">Transmembrane helix</keyword>
<reference evidence="2" key="1">
    <citation type="submission" date="2025-08" db="UniProtKB">
        <authorList>
            <consortium name="Ensembl"/>
        </authorList>
    </citation>
    <scope>IDENTIFICATION</scope>
</reference>
<dbReference type="Proteomes" id="UP000257200">
    <property type="component" value="Unplaced"/>
</dbReference>